<evidence type="ECO:0000259" key="11">
    <source>
        <dbReference type="Pfam" id="PF13878"/>
    </source>
</evidence>
<dbReference type="STRING" id="684364.F4PCL1"/>
<keyword evidence="7" id="KW-0539">Nucleus</keyword>
<dbReference type="InParanoid" id="F4PCL1"/>
<dbReference type="GO" id="GO:0007064">
    <property type="term" value="P:mitotic sister chromatid cohesion"/>
    <property type="evidence" value="ECO:0000318"/>
    <property type="project" value="GO_Central"/>
</dbReference>
<proteinExistence type="inferred from homology"/>
<gene>
    <name evidence="13" type="ORF">BATDEDRAFT_92243</name>
</gene>
<dbReference type="Gene3D" id="3.40.630.30">
    <property type="match status" value="1"/>
</dbReference>
<dbReference type="GO" id="GO:0000785">
    <property type="term" value="C:chromatin"/>
    <property type="evidence" value="ECO:0000318"/>
    <property type="project" value="GO_Central"/>
</dbReference>
<organism evidence="13 14">
    <name type="scientific">Batrachochytrium dendrobatidis (strain JAM81 / FGSC 10211)</name>
    <name type="common">Frog chytrid fungus</name>
    <dbReference type="NCBI Taxonomy" id="684364"/>
    <lineage>
        <taxon>Eukaryota</taxon>
        <taxon>Fungi</taxon>
        <taxon>Fungi incertae sedis</taxon>
        <taxon>Chytridiomycota</taxon>
        <taxon>Chytridiomycota incertae sedis</taxon>
        <taxon>Chytridiomycetes</taxon>
        <taxon>Rhizophydiales</taxon>
        <taxon>Rhizophydiales incertae sedis</taxon>
        <taxon>Batrachochytrium</taxon>
    </lineage>
</organism>
<evidence type="ECO:0000256" key="2">
    <source>
        <dbReference type="ARBA" id="ARBA00005816"/>
    </source>
</evidence>
<evidence type="ECO:0000256" key="1">
    <source>
        <dbReference type="ARBA" id="ARBA00004123"/>
    </source>
</evidence>
<dbReference type="GO" id="GO:0061733">
    <property type="term" value="F:protein-lysine-acetyltransferase activity"/>
    <property type="evidence" value="ECO:0000318"/>
    <property type="project" value="GO_Central"/>
</dbReference>
<dbReference type="GO" id="GO:0005634">
    <property type="term" value="C:nucleus"/>
    <property type="evidence" value="ECO:0000318"/>
    <property type="project" value="GO_Central"/>
</dbReference>
<dbReference type="Pfam" id="PF13878">
    <property type="entry name" value="zf-C2H2_3"/>
    <property type="match status" value="1"/>
</dbReference>
<dbReference type="GeneID" id="18244555"/>
<evidence type="ECO:0000256" key="3">
    <source>
        <dbReference type="ARBA" id="ARBA00022679"/>
    </source>
</evidence>
<evidence type="ECO:0000256" key="10">
    <source>
        <dbReference type="SAM" id="MobiDB-lite"/>
    </source>
</evidence>
<dbReference type="InterPro" id="IPR028005">
    <property type="entry name" value="AcTrfase_ESCO_Znf_dom"/>
</dbReference>
<dbReference type="AlphaFoldDB" id="F4PCL1"/>
<name>F4PCL1_BATDJ</name>
<accession>F4PCL1</accession>
<keyword evidence="6" id="KW-0862">Zinc</keyword>
<dbReference type="InterPro" id="IPR028009">
    <property type="entry name" value="ESCO_Acetyltransf_dom"/>
</dbReference>
<evidence type="ECO:0000256" key="6">
    <source>
        <dbReference type="ARBA" id="ARBA00022833"/>
    </source>
</evidence>
<feature type="region of interest" description="Disordered" evidence="10">
    <location>
        <begin position="1"/>
        <end position="30"/>
    </location>
</feature>
<feature type="domain" description="N-acetyltransferase ESCO acetyl-transferase" evidence="12">
    <location>
        <begin position="185"/>
        <end position="251"/>
    </location>
</feature>
<evidence type="ECO:0000256" key="9">
    <source>
        <dbReference type="ARBA" id="ARBA00023315"/>
    </source>
</evidence>
<dbReference type="InterPro" id="IPR016181">
    <property type="entry name" value="Acyl_CoA_acyltransferase"/>
</dbReference>
<dbReference type="OrthoDB" id="428854at2759"/>
<evidence type="ECO:0000313" key="14">
    <source>
        <dbReference type="Proteomes" id="UP000007241"/>
    </source>
</evidence>
<dbReference type="PANTHER" id="PTHR45884">
    <property type="entry name" value="N-ACETYLTRANSFERASE ECO"/>
    <property type="match status" value="1"/>
</dbReference>
<protein>
    <recommendedName>
        <fullName evidence="15">N-acetyltransferase domain-containing protein</fullName>
    </recommendedName>
</protein>
<keyword evidence="8" id="KW-0131">Cell cycle</keyword>
<dbReference type="GO" id="GO:0008270">
    <property type="term" value="F:zinc ion binding"/>
    <property type="evidence" value="ECO:0007669"/>
    <property type="project" value="UniProtKB-KW"/>
</dbReference>
<evidence type="ECO:0000259" key="12">
    <source>
        <dbReference type="Pfam" id="PF13880"/>
    </source>
</evidence>
<evidence type="ECO:0008006" key="15">
    <source>
        <dbReference type="Google" id="ProtNLM"/>
    </source>
</evidence>
<evidence type="ECO:0000256" key="8">
    <source>
        <dbReference type="ARBA" id="ARBA00023306"/>
    </source>
</evidence>
<sequence length="254" mass="28425">MKPTKSERNSSDTGSSHSASESIFKQSSLDVLSRQTSHSYRALGNRSLVTPYAKCRKATSVKQKQTKEMVQTTLQLGQRQPRSQKCKECEMEYSIGSAEDDQLHKAYHRQYMDGIRWRASKGMVQVSIVDKELGAIPSDIPKTGTGQGFVCLTPDGRVKGCVLAEPIHYAHESISDTTYSDERVDAICGISRIWVSKLDRRQGIATRLLDAVRHRFILGQVLPHQLLALSQPSSAGRLLANHYFGNPFRVYLIE</sequence>
<evidence type="ECO:0000256" key="5">
    <source>
        <dbReference type="ARBA" id="ARBA00022771"/>
    </source>
</evidence>
<dbReference type="OMA" id="PSITHQE"/>
<feature type="compositionally biased region" description="Polar residues" evidence="10">
    <location>
        <begin position="11"/>
        <end position="30"/>
    </location>
</feature>
<keyword evidence="5" id="KW-0863">Zinc-finger</keyword>
<keyword evidence="3" id="KW-0808">Transferase</keyword>
<dbReference type="PANTHER" id="PTHR45884:SF2">
    <property type="entry name" value="N-ACETYLTRANSFERASE ECO"/>
    <property type="match status" value="1"/>
</dbReference>
<dbReference type="SUPFAM" id="SSF55729">
    <property type="entry name" value="Acyl-CoA N-acyltransferases (Nat)"/>
    <property type="match status" value="1"/>
</dbReference>
<evidence type="ECO:0000256" key="7">
    <source>
        <dbReference type="ARBA" id="ARBA00023242"/>
    </source>
</evidence>
<comment type="subcellular location">
    <subcellularLocation>
        <location evidence="1">Nucleus</location>
    </subcellularLocation>
</comment>
<dbReference type="Pfam" id="PF13880">
    <property type="entry name" value="Acetyltransf_13"/>
    <property type="match status" value="1"/>
</dbReference>
<keyword evidence="4" id="KW-0479">Metal-binding</keyword>
<dbReference type="Proteomes" id="UP000007241">
    <property type="component" value="Unassembled WGS sequence"/>
</dbReference>
<reference evidence="13 14" key="1">
    <citation type="submission" date="2009-12" db="EMBL/GenBank/DDBJ databases">
        <title>The draft genome of Batrachochytrium dendrobatidis.</title>
        <authorList>
            <consortium name="US DOE Joint Genome Institute (JGI-PGF)"/>
            <person name="Kuo A."/>
            <person name="Salamov A."/>
            <person name="Schmutz J."/>
            <person name="Lucas S."/>
            <person name="Pitluck S."/>
            <person name="Rosenblum E."/>
            <person name="Stajich J."/>
            <person name="Eisen M."/>
            <person name="Grigoriev I.V."/>
        </authorList>
    </citation>
    <scope>NUCLEOTIDE SEQUENCE [LARGE SCALE GENOMIC DNA]</scope>
    <source>
        <strain evidence="14">JAM81 / FGSC 10211</strain>
    </source>
</reference>
<feature type="domain" description="N-acetyltransferase ESCO zinc-finger" evidence="11">
    <location>
        <begin position="71"/>
        <end position="110"/>
    </location>
</feature>
<comment type="similarity">
    <text evidence="2">Belongs to the acetyltransferase family. ECO subfamily.</text>
</comment>
<dbReference type="EMBL" id="GL882894">
    <property type="protein sequence ID" value="EGF76965.1"/>
    <property type="molecule type" value="Genomic_DNA"/>
</dbReference>
<dbReference type="RefSeq" id="XP_006682522.1">
    <property type="nucleotide sequence ID" value="XM_006682459.1"/>
</dbReference>
<dbReference type="HOGENOM" id="CLU_039183_0_0_1"/>
<keyword evidence="14" id="KW-1185">Reference proteome</keyword>
<feature type="compositionally biased region" description="Basic and acidic residues" evidence="10">
    <location>
        <begin position="1"/>
        <end position="10"/>
    </location>
</feature>
<keyword evidence="9" id="KW-0012">Acyltransferase</keyword>
<evidence type="ECO:0000313" key="13">
    <source>
        <dbReference type="EMBL" id="EGF76965.1"/>
    </source>
</evidence>
<evidence type="ECO:0000256" key="4">
    <source>
        <dbReference type="ARBA" id="ARBA00022723"/>
    </source>
</evidence>
<dbReference type="CDD" id="cd04301">
    <property type="entry name" value="NAT_SF"/>
    <property type="match status" value="1"/>
</dbReference>